<comment type="caution">
    <text evidence="3">The sequence shown here is derived from an EMBL/GenBank/DDBJ whole genome shotgun (WGS) entry which is preliminary data.</text>
</comment>
<reference evidence="3" key="2">
    <citation type="submission" date="2023-05" db="EMBL/GenBank/DDBJ databases">
        <authorList>
            <consortium name="Lawrence Berkeley National Laboratory"/>
            <person name="Steindorff A."/>
            <person name="Hensen N."/>
            <person name="Bonometti L."/>
            <person name="Westerberg I."/>
            <person name="Brannstrom I.O."/>
            <person name="Guillou S."/>
            <person name="Cros-Aarteil S."/>
            <person name="Calhoun S."/>
            <person name="Haridas S."/>
            <person name="Kuo A."/>
            <person name="Mondo S."/>
            <person name="Pangilinan J."/>
            <person name="Riley R."/>
            <person name="Labutti K."/>
            <person name="Andreopoulos B."/>
            <person name="Lipzen A."/>
            <person name="Chen C."/>
            <person name="Yanf M."/>
            <person name="Daum C."/>
            <person name="Ng V."/>
            <person name="Clum A."/>
            <person name="Ohm R."/>
            <person name="Martin F."/>
            <person name="Silar P."/>
            <person name="Natvig D."/>
            <person name="Lalanne C."/>
            <person name="Gautier V."/>
            <person name="Ament-Velasquez S.L."/>
            <person name="Kruys A."/>
            <person name="Hutchinson M.I."/>
            <person name="Powell A.J."/>
            <person name="Barry K."/>
            <person name="Miller A.N."/>
            <person name="Grigoriev I.V."/>
            <person name="Debuchy R."/>
            <person name="Gladieux P."/>
            <person name="Thoren M.H."/>
            <person name="Johannesson H."/>
        </authorList>
    </citation>
    <scope>NUCLEOTIDE SEQUENCE</scope>
    <source>
        <strain evidence="3">PSN293</strain>
    </source>
</reference>
<evidence type="ECO:0000313" key="3">
    <source>
        <dbReference type="EMBL" id="KAK4211558.1"/>
    </source>
</evidence>
<feature type="domain" description="Heterokaryon incompatibility" evidence="1">
    <location>
        <begin position="31"/>
        <end position="131"/>
    </location>
</feature>
<accession>A0AAN6Y3K2</accession>
<reference evidence="3" key="1">
    <citation type="journal article" date="2023" name="Mol. Phylogenet. Evol.">
        <title>Genome-scale phylogeny and comparative genomics of the fungal order Sordariales.</title>
        <authorList>
            <person name="Hensen N."/>
            <person name="Bonometti L."/>
            <person name="Westerberg I."/>
            <person name="Brannstrom I.O."/>
            <person name="Guillou S."/>
            <person name="Cros-Aarteil S."/>
            <person name="Calhoun S."/>
            <person name="Haridas S."/>
            <person name="Kuo A."/>
            <person name="Mondo S."/>
            <person name="Pangilinan J."/>
            <person name="Riley R."/>
            <person name="LaButti K."/>
            <person name="Andreopoulos B."/>
            <person name="Lipzen A."/>
            <person name="Chen C."/>
            <person name="Yan M."/>
            <person name="Daum C."/>
            <person name="Ng V."/>
            <person name="Clum A."/>
            <person name="Steindorff A."/>
            <person name="Ohm R.A."/>
            <person name="Martin F."/>
            <person name="Silar P."/>
            <person name="Natvig D.O."/>
            <person name="Lalanne C."/>
            <person name="Gautier V."/>
            <person name="Ament-Velasquez S.L."/>
            <person name="Kruys A."/>
            <person name="Hutchinson M.I."/>
            <person name="Powell A.J."/>
            <person name="Barry K."/>
            <person name="Miller A.N."/>
            <person name="Grigoriev I.V."/>
            <person name="Debuchy R."/>
            <person name="Gladieux P."/>
            <person name="Hiltunen Thoren M."/>
            <person name="Johannesson H."/>
        </authorList>
    </citation>
    <scope>NUCLEOTIDE SEQUENCE</scope>
    <source>
        <strain evidence="3">PSN293</strain>
    </source>
</reference>
<dbReference type="InterPro" id="IPR010730">
    <property type="entry name" value="HET"/>
</dbReference>
<dbReference type="Proteomes" id="UP001301769">
    <property type="component" value="Unassembled WGS sequence"/>
</dbReference>
<dbReference type="InterPro" id="IPR058525">
    <property type="entry name" value="DUF8212"/>
</dbReference>
<proteinExistence type="predicted"/>
<feature type="domain" description="DUF8212" evidence="2">
    <location>
        <begin position="223"/>
        <end position="257"/>
    </location>
</feature>
<dbReference type="Pfam" id="PF26640">
    <property type="entry name" value="DUF8212"/>
    <property type="match status" value="1"/>
</dbReference>
<evidence type="ECO:0008006" key="5">
    <source>
        <dbReference type="Google" id="ProtNLM"/>
    </source>
</evidence>
<dbReference type="PANTHER" id="PTHR10622">
    <property type="entry name" value="HET DOMAIN-CONTAINING PROTEIN"/>
    <property type="match status" value="1"/>
</dbReference>
<keyword evidence="4" id="KW-1185">Reference proteome</keyword>
<evidence type="ECO:0000313" key="4">
    <source>
        <dbReference type="Proteomes" id="UP001301769"/>
    </source>
</evidence>
<evidence type="ECO:0000259" key="1">
    <source>
        <dbReference type="Pfam" id="PF06985"/>
    </source>
</evidence>
<dbReference type="Pfam" id="PF06985">
    <property type="entry name" value="HET"/>
    <property type="match status" value="1"/>
</dbReference>
<protein>
    <recommendedName>
        <fullName evidence="5">Heterokaryon incompatibility domain-containing protein</fullName>
    </recommendedName>
</protein>
<evidence type="ECO:0000259" key="2">
    <source>
        <dbReference type="Pfam" id="PF26640"/>
    </source>
</evidence>
<dbReference type="PANTHER" id="PTHR10622:SF12">
    <property type="entry name" value="HET DOMAIN-CONTAINING PROTEIN"/>
    <property type="match status" value="1"/>
</dbReference>
<sequence>MSCVQDGIAEESFVGEQERRWRSKGARPAGTREKGIRYAWVDTCCIDKSSSAELSESINSKFKWYQPSEICYAFLEDWSPEWDWPDLSPLAYDEIWIQWIQSRLISSKPTTSEGDKGSPLKWFTRGWTLQELIAPAKVHFYDSKWSMRGSKSDDLVAEYLSGITGIRLDILVNGSELALCRVPIGQRMSWAAHRETTRTEDLAYCLLGIFQVNMPMLYGEGERAFLRLQEEIIKSSTDLSIFAWLQDPDDPDGYQELLSRDKDRGLLSRHPREFSLLRDCEPVTSRYIQTQEITTSNKGFRLHTCLFYYRPSPSYIWADCMGGTIT</sequence>
<dbReference type="EMBL" id="MU858146">
    <property type="protein sequence ID" value="KAK4211558.1"/>
    <property type="molecule type" value="Genomic_DNA"/>
</dbReference>
<gene>
    <name evidence="3" type="ORF">QBC37DRAFT_446007</name>
</gene>
<dbReference type="AlphaFoldDB" id="A0AAN6Y3K2"/>
<organism evidence="3 4">
    <name type="scientific">Rhypophila decipiens</name>
    <dbReference type="NCBI Taxonomy" id="261697"/>
    <lineage>
        <taxon>Eukaryota</taxon>
        <taxon>Fungi</taxon>
        <taxon>Dikarya</taxon>
        <taxon>Ascomycota</taxon>
        <taxon>Pezizomycotina</taxon>
        <taxon>Sordariomycetes</taxon>
        <taxon>Sordariomycetidae</taxon>
        <taxon>Sordariales</taxon>
        <taxon>Naviculisporaceae</taxon>
        <taxon>Rhypophila</taxon>
    </lineage>
</organism>
<name>A0AAN6Y3K2_9PEZI</name>